<proteinExistence type="predicted"/>
<organism evidence="3 4">
    <name type="scientific">Neotoma lepida</name>
    <name type="common">Desert woodrat</name>
    <dbReference type="NCBI Taxonomy" id="56216"/>
    <lineage>
        <taxon>Eukaryota</taxon>
        <taxon>Metazoa</taxon>
        <taxon>Chordata</taxon>
        <taxon>Craniata</taxon>
        <taxon>Vertebrata</taxon>
        <taxon>Euteleostomi</taxon>
        <taxon>Mammalia</taxon>
        <taxon>Eutheria</taxon>
        <taxon>Euarchontoglires</taxon>
        <taxon>Glires</taxon>
        <taxon>Rodentia</taxon>
        <taxon>Myomorpha</taxon>
        <taxon>Muroidea</taxon>
        <taxon>Cricetidae</taxon>
        <taxon>Neotominae</taxon>
        <taxon>Neotoma</taxon>
    </lineage>
</organism>
<reference evidence="3 4" key="1">
    <citation type="submission" date="2016-06" db="EMBL/GenBank/DDBJ databases">
        <title>The Draft Genome Sequence and Annotation of the Desert Woodrat Neotoma lepida.</title>
        <authorList>
            <person name="Campbell M."/>
            <person name="Oakeson K.F."/>
            <person name="Yandell M."/>
            <person name="Halpert J.R."/>
            <person name="Dearing D."/>
        </authorList>
    </citation>
    <scope>NUCLEOTIDE SEQUENCE [LARGE SCALE GENOMIC DNA]</scope>
    <source>
        <strain evidence="3">417</strain>
        <tissue evidence="3">Liver</tissue>
    </source>
</reference>
<protein>
    <submittedName>
        <fullName evidence="3">Uncharacterized protein</fullName>
    </submittedName>
</protein>
<dbReference type="InterPro" id="IPR028082">
    <property type="entry name" value="Peripla_BP_I"/>
</dbReference>
<name>A0A1A6H4U3_NEOLE</name>
<keyword evidence="4" id="KW-1185">Reference proteome</keyword>
<comment type="caution">
    <text evidence="3">The sequence shown here is derived from an EMBL/GenBank/DDBJ whole genome shotgun (WGS) entry which is preliminary data.</text>
</comment>
<evidence type="ECO:0000313" key="3">
    <source>
        <dbReference type="EMBL" id="OBS73613.1"/>
    </source>
</evidence>
<evidence type="ECO:0000313" key="2">
    <source>
        <dbReference type="EMBL" id="OBS73532.1"/>
    </source>
</evidence>
<dbReference type="Gene3D" id="3.40.50.2300">
    <property type="match status" value="1"/>
</dbReference>
<dbReference type="OrthoDB" id="9802858at2759"/>
<sequence length="41" mass="4611">MAYALHNMHKELCPGYLGLCPRMGTIDGKELLGYIRAVNFN</sequence>
<dbReference type="EMBL" id="LZPO01045138">
    <property type="protein sequence ID" value="OBS73613.1"/>
    <property type="molecule type" value="Genomic_DNA"/>
</dbReference>
<gene>
    <name evidence="3" type="ORF">A6R68_15849</name>
    <name evidence="2" type="ORF">A6R68_15930</name>
</gene>
<keyword evidence="1" id="KW-0732">Signal</keyword>
<dbReference type="EMBL" id="LZPO01045565">
    <property type="protein sequence ID" value="OBS73532.1"/>
    <property type="molecule type" value="Genomic_DNA"/>
</dbReference>
<evidence type="ECO:0000313" key="4">
    <source>
        <dbReference type="Proteomes" id="UP000092124"/>
    </source>
</evidence>
<dbReference type="AlphaFoldDB" id="A0A1A6H4U3"/>
<dbReference type="Proteomes" id="UP000092124">
    <property type="component" value="Unassembled WGS sequence"/>
</dbReference>
<dbReference type="SUPFAM" id="SSF53822">
    <property type="entry name" value="Periplasmic binding protein-like I"/>
    <property type="match status" value="1"/>
</dbReference>
<feature type="non-terminal residue" evidence="3">
    <location>
        <position position="41"/>
    </location>
</feature>
<accession>A0A1A6H4U3</accession>
<evidence type="ECO:0000256" key="1">
    <source>
        <dbReference type="ARBA" id="ARBA00022729"/>
    </source>
</evidence>
<dbReference type="STRING" id="56216.A0A1A6H4U3"/>